<dbReference type="PROSITE" id="PS51257">
    <property type="entry name" value="PROKAR_LIPOPROTEIN"/>
    <property type="match status" value="1"/>
</dbReference>
<feature type="chain" id="PRO_5038617723" evidence="1">
    <location>
        <begin position="21"/>
        <end position="152"/>
    </location>
</feature>
<organism evidence="2 3">
    <name type="scientific">Actinobacteria bacterium BACL2 MAG-120802-bin41</name>
    <dbReference type="NCBI Taxonomy" id="1655568"/>
    <lineage>
        <taxon>Bacteria</taxon>
        <taxon>Bacillati</taxon>
        <taxon>Actinomycetota</taxon>
        <taxon>Actinomycetes</taxon>
        <taxon>Actinomycetes incertae sedis</taxon>
        <taxon>ac1 cluster</taxon>
    </lineage>
</organism>
<feature type="signal peptide" evidence="1">
    <location>
        <begin position="1"/>
        <end position="20"/>
    </location>
</feature>
<accession>A0A0R2NWV4</accession>
<sequence length="152" mass="16078">MKSRAIATIILASFFLTGCAAGGNAPTRFIKQVTDGVEKDIGDLKIRNVKIIALPDGSGTLIGFIVNHSDEVDQLVAITVGGQRADFLSDVQLLKNKPMIFEGESANAKAKIASLGVKPGYRVPVVLYFAKSGKLELDALVVANTGIYSSIL</sequence>
<protein>
    <submittedName>
        <fullName evidence="2">Uncharacterized protein</fullName>
    </submittedName>
</protein>
<proteinExistence type="predicted"/>
<evidence type="ECO:0000256" key="1">
    <source>
        <dbReference type="SAM" id="SignalP"/>
    </source>
</evidence>
<name>A0A0R2NWV4_9ACTN</name>
<gene>
    <name evidence="2" type="ORF">ABR60_00420</name>
</gene>
<dbReference type="Proteomes" id="UP000053941">
    <property type="component" value="Unassembled WGS sequence"/>
</dbReference>
<evidence type="ECO:0000313" key="3">
    <source>
        <dbReference type="Proteomes" id="UP000053941"/>
    </source>
</evidence>
<evidence type="ECO:0000313" key="2">
    <source>
        <dbReference type="EMBL" id="KRO30326.1"/>
    </source>
</evidence>
<dbReference type="AlphaFoldDB" id="A0A0R2NWV4"/>
<keyword evidence="1" id="KW-0732">Signal</keyword>
<comment type="caution">
    <text evidence="2">The sequence shown here is derived from an EMBL/GenBank/DDBJ whole genome shotgun (WGS) entry which is preliminary data.</text>
</comment>
<dbReference type="EMBL" id="LIAS01000146">
    <property type="protein sequence ID" value="KRO30326.1"/>
    <property type="molecule type" value="Genomic_DNA"/>
</dbReference>
<reference evidence="2 3" key="1">
    <citation type="submission" date="2015-10" db="EMBL/GenBank/DDBJ databases">
        <title>Metagenome-Assembled Genomes uncover a global brackish microbiome.</title>
        <authorList>
            <person name="Hugerth L.W."/>
            <person name="Larsson J."/>
            <person name="Alneberg J."/>
            <person name="Lindh M.V."/>
            <person name="Legrand C."/>
            <person name="Pinhassi J."/>
            <person name="Andersson A.F."/>
        </authorList>
    </citation>
    <scope>NUCLEOTIDE SEQUENCE [LARGE SCALE GENOMIC DNA]</scope>
    <source>
        <strain evidence="2">BACL2 MAG-120802-bin41</strain>
    </source>
</reference>